<protein>
    <submittedName>
        <fullName evidence="1">Uncharacterized protein</fullName>
    </submittedName>
</protein>
<accession>A0ABN9SQQ3</accession>
<keyword evidence="2" id="KW-1185">Reference proteome</keyword>
<comment type="caution">
    <text evidence="1">The sequence shown here is derived from an EMBL/GenBank/DDBJ whole genome shotgun (WGS) entry which is preliminary data.</text>
</comment>
<feature type="non-terminal residue" evidence="1">
    <location>
        <position position="92"/>
    </location>
</feature>
<proteinExistence type="predicted"/>
<dbReference type="EMBL" id="CAUYUJ010012580">
    <property type="protein sequence ID" value="CAK0834238.1"/>
    <property type="molecule type" value="Genomic_DNA"/>
</dbReference>
<evidence type="ECO:0000313" key="2">
    <source>
        <dbReference type="Proteomes" id="UP001189429"/>
    </source>
</evidence>
<evidence type="ECO:0000313" key="1">
    <source>
        <dbReference type="EMBL" id="CAK0834238.1"/>
    </source>
</evidence>
<reference evidence="1" key="1">
    <citation type="submission" date="2023-10" db="EMBL/GenBank/DDBJ databases">
        <authorList>
            <person name="Chen Y."/>
            <person name="Shah S."/>
            <person name="Dougan E. K."/>
            <person name="Thang M."/>
            <person name="Chan C."/>
        </authorList>
    </citation>
    <scope>NUCLEOTIDE SEQUENCE [LARGE SCALE GENOMIC DNA]</scope>
</reference>
<organism evidence="1 2">
    <name type="scientific">Prorocentrum cordatum</name>
    <dbReference type="NCBI Taxonomy" id="2364126"/>
    <lineage>
        <taxon>Eukaryota</taxon>
        <taxon>Sar</taxon>
        <taxon>Alveolata</taxon>
        <taxon>Dinophyceae</taxon>
        <taxon>Prorocentrales</taxon>
        <taxon>Prorocentraceae</taxon>
        <taxon>Prorocentrum</taxon>
    </lineage>
</organism>
<name>A0ABN9SQQ3_9DINO</name>
<dbReference type="Proteomes" id="UP001189429">
    <property type="component" value="Unassembled WGS sequence"/>
</dbReference>
<feature type="non-terminal residue" evidence="1">
    <location>
        <position position="1"/>
    </location>
</feature>
<sequence length="92" mass="9717">APLQLKLGSSRLLSFAPVASAPSPGAKLGAAAKEELDVVGEAVKEVPAGILECQAFCRPGGGASASPRRREAPRGRRLRLLLRAWPRHLRAQ</sequence>
<gene>
    <name evidence="1" type="ORF">PCOR1329_LOCUS31711</name>
</gene>